<dbReference type="AlphaFoldDB" id="A0A5B7HT08"/>
<name>A0A5B7HT08_PORTR</name>
<evidence type="ECO:0000313" key="2">
    <source>
        <dbReference type="Proteomes" id="UP000324222"/>
    </source>
</evidence>
<dbReference type="Proteomes" id="UP000324222">
    <property type="component" value="Unassembled WGS sequence"/>
</dbReference>
<evidence type="ECO:0000313" key="1">
    <source>
        <dbReference type="EMBL" id="MPC73253.1"/>
    </source>
</evidence>
<comment type="caution">
    <text evidence="1">The sequence shown here is derived from an EMBL/GenBank/DDBJ whole genome shotgun (WGS) entry which is preliminary data.</text>
</comment>
<proteinExistence type="predicted"/>
<organism evidence="1 2">
    <name type="scientific">Portunus trituberculatus</name>
    <name type="common">Swimming crab</name>
    <name type="synonym">Neptunus trituberculatus</name>
    <dbReference type="NCBI Taxonomy" id="210409"/>
    <lineage>
        <taxon>Eukaryota</taxon>
        <taxon>Metazoa</taxon>
        <taxon>Ecdysozoa</taxon>
        <taxon>Arthropoda</taxon>
        <taxon>Crustacea</taxon>
        <taxon>Multicrustacea</taxon>
        <taxon>Malacostraca</taxon>
        <taxon>Eumalacostraca</taxon>
        <taxon>Eucarida</taxon>
        <taxon>Decapoda</taxon>
        <taxon>Pleocyemata</taxon>
        <taxon>Brachyura</taxon>
        <taxon>Eubrachyura</taxon>
        <taxon>Portunoidea</taxon>
        <taxon>Portunidae</taxon>
        <taxon>Portuninae</taxon>
        <taxon>Portunus</taxon>
    </lineage>
</organism>
<dbReference type="OrthoDB" id="6136459at2759"/>
<accession>A0A5B7HT08</accession>
<sequence length="72" mass="7676">MNGSSVGCPRQAISPGLVETEFIMRTGRSPEAARQLYQEMPSLQPDDVTDSLIHALSAPPSVQVNIHAVACV</sequence>
<reference evidence="1 2" key="1">
    <citation type="submission" date="2019-05" db="EMBL/GenBank/DDBJ databases">
        <title>Another draft genome of Portunus trituberculatus and its Hox gene families provides insights of decapod evolution.</title>
        <authorList>
            <person name="Jeong J.-H."/>
            <person name="Song I."/>
            <person name="Kim S."/>
            <person name="Choi T."/>
            <person name="Kim D."/>
            <person name="Ryu S."/>
            <person name="Kim W."/>
        </authorList>
    </citation>
    <scope>NUCLEOTIDE SEQUENCE [LARGE SCALE GENOMIC DNA]</scope>
    <source>
        <tissue evidence="1">Muscle</tissue>
    </source>
</reference>
<gene>
    <name evidence="1" type="primary">DHRS11_1</name>
    <name evidence="1" type="ORF">E2C01_067576</name>
</gene>
<dbReference type="EMBL" id="VSRR010036432">
    <property type="protein sequence ID" value="MPC73253.1"/>
    <property type="molecule type" value="Genomic_DNA"/>
</dbReference>
<keyword evidence="2" id="KW-1185">Reference proteome</keyword>
<protein>
    <submittedName>
        <fullName evidence="1">Dehydrogenase/reductase SDR family member 11</fullName>
    </submittedName>
</protein>